<feature type="compositionally biased region" description="Polar residues" evidence="2">
    <location>
        <begin position="92"/>
        <end position="107"/>
    </location>
</feature>
<gene>
    <name evidence="6" type="ORF">C1J00_13115</name>
</gene>
<dbReference type="InterPro" id="IPR000160">
    <property type="entry name" value="GGDEF_dom"/>
</dbReference>
<feature type="region of interest" description="Disordered" evidence="2">
    <location>
        <begin position="62"/>
        <end position="136"/>
    </location>
</feature>
<evidence type="ECO:0000259" key="5">
    <source>
        <dbReference type="PROSITE" id="PS50887"/>
    </source>
</evidence>
<keyword evidence="1" id="KW-0175">Coiled coil</keyword>
<dbReference type="InterPro" id="IPR013767">
    <property type="entry name" value="PAS_fold"/>
</dbReference>
<evidence type="ECO:0000259" key="3">
    <source>
        <dbReference type="PROSITE" id="PS50112"/>
    </source>
</evidence>
<dbReference type="SMART" id="SM00091">
    <property type="entry name" value="PAS"/>
    <property type="match status" value="1"/>
</dbReference>
<evidence type="ECO:0000256" key="2">
    <source>
        <dbReference type="SAM" id="MobiDB-lite"/>
    </source>
</evidence>
<proteinExistence type="predicted"/>
<dbReference type="CDD" id="cd01949">
    <property type="entry name" value="GGDEF"/>
    <property type="match status" value="1"/>
</dbReference>
<dbReference type="PANTHER" id="PTHR44757">
    <property type="entry name" value="DIGUANYLATE CYCLASE DGCP"/>
    <property type="match status" value="1"/>
</dbReference>
<feature type="domain" description="PAS" evidence="3">
    <location>
        <begin position="490"/>
        <end position="549"/>
    </location>
</feature>
<dbReference type="SUPFAM" id="SSF55073">
    <property type="entry name" value="Nucleotide cyclase"/>
    <property type="match status" value="1"/>
</dbReference>
<dbReference type="SMART" id="SM00065">
    <property type="entry name" value="GAF"/>
    <property type="match status" value="2"/>
</dbReference>
<dbReference type="CDD" id="cd00130">
    <property type="entry name" value="PAS"/>
    <property type="match status" value="1"/>
</dbReference>
<dbReference type="Pfam" id="PF00989">
    <property type="entry name" value="PAS"/>
    <property type="match status" value="1"/>
</dbReference>
<feature type="domain" description="GGDEF" evidence="5">
    <location>
        <begin position="681"/>
        <end position="797"/>
    </location>
</feature>
<dbReference type="InterPro" id="IPR000700">
    <property type="entry name" value="PAS-assoc_C"/>
</dbReference>
<dbReference type="PANTHER" id="PTHR44757:SF2">
    <property type="entry name" value="BIOFILM ARCHITECTURE MAINTENANCE PROTEIN MBAA"/>
    <property type="match status" value="1"/>
</dbReference>
<dbReference type="PROSITE" id="PS50113">
    <property type="entry name" value="PAC"/>
    <property type="match status" value="1"/>
</dbReference>
<evidence type="ECO:0000313" key="7">
    <source>
        <dbReference type="Proteomes" id="UP000235943"/>
    </source>
</evidence>
<dbReference type="SMART" id="SM00267">
    <property type="entry name" value="GGDEF"/>
    <property type="match status" value="1"/>
</dbReference>
<comment type="caution">
    <text evidence="6">The sequence shown here is derived from an EMBL/GenBank/DDBJ whole genome shotgun (WGS) entry which is preliminary data.</text>
</comment>
<dbReference type="Gene3D" id="3.30.70.270">
    <property type="match status" value="1"/>
</dbReference>
<dbReference type="OrthoDB" id="23692at2"/>
<feature type="domain" description="PAC" evidence="4">
    <location>
        <begin position="561"/>
        <end position="613"/>
    </location>
</feature>
<dbReference type="PROSITE" id="PS50112">
    <property type="entry name" value="PAS"/>
    <property type="match status" value="1"/>
</dbReference>
<dbReference type="NCBIfam" id="TIGR00229">
    <property type="entry name" value="sensory_box"/>
    <property type="match status" value="1"/>
</dbReference>
<evidence type="ECO:0000259" key="4">
    <source>
        <dbReference type="PROSITE" id="PS50113"/>
    </source>
</evidence>
<dbReference type="AlphaFoldDB" id="A0A2N8TRZ5"/>
<dbReference type="Gene3D" id="3.30.450.20">
    <property type="entry name" value="PAS domain"/>
    <property type="match status" value="1"/>
</dbReference>
<feature type="coiled-coil region" evidence="1">
    <location>
        <begin position="31"/>
        <end position="58"/>
    </location>
</feature>
<dbReference type="InterPro" id="IPR003018">
    <property type="entry name" value="GAF"/>
</dbReference>
<organism evidence="6 7">
    <name type="scientific">Streptomyces cahuitamycinicus</name>
    <dbReference type="NCBI Taxonomy" id="2070367"/>
    <lineage>
        <taxon>Bacteria</taxon>
        <taxon>Bacillati</taxon>
        <taxon>Actinomycetota</taxon>
        <taxon>Actinomycetes</taxon>
        <taxon>Kitasatosporales</taxon>
        <taxon>Streptomycetaceae</taxon>
        <taxon>Streptomyces</taxon>
    </lineage>
</organism>
<name>A0A2N8TRZ5_9ACTN</name>
<protein>
    <recommendedName>
        <fullName evidence="8">PAS domain S-box-containing protein/diguanylate cyclase (GGDEF)-like protein</fullName>
    </recommendedName>
</protein>
<dbReference type="InterPro" id="IPR029016">
    <property type="entry name" value="GAF-like_dom_sf"/>
</dbReference>
<feature type="region of interest" description="Disordered" evidence="2">
    <location>
        <begin position="1"/>
        <end position="28"/>
    </location>
</feature>
<evidence type="ECO:0008006" key="8">
    <source>
        <dbReference type="Google" id="ProtNLM"/>
    </source>
</evidence>
<evidence type="ECO:0000256" key="1">
    <source>
        <dbReference type="SAM" id="Coils"/>
    </source>
</evidence>
<dbReference type="PROSITE" id="PS50887">
    <property type="entry name" value="GGDEF"/>
    <property type="match status" value="1"/>
</dbReference>
<dbReference type="InterPro" id="IPR000014">
    <property type="entry name" value="PAS"/>
</dbReference>
<dbReference type="InterPro" id="IPR029787">
    <property type="entry name" value="Nucleotide_cyclase"/>
</dbReference>
<dbReference type="Pfam" id="PF00990">
    <property type="entry name" value="GGDEF"/>
    <property type="match status" value="1"/>
</dbReference>
<dbReference type="Pfam" id="PF01590">
    <property type="entry name" value="GAF"/>
    <property type="match status" value="1"/>
</dbReference>
<accession>A0A2N8TRZ5</accession>
<dbReference type="SUPFAM" id="SSF55785">
    <property type="entry name" value="PYP-like sensor domain (PAS domain)"/>
    <property type="match status" value="1"/>
</dbReference>
<sequence length="797" mass="85439">MGEDGPSRTQEAAPLLSHPDLHALDPDDAALNDVDRALEKARAVLDEEHEAVQQAAGEVGYWSSSIPSASPAAEAGVSGPGQVGRNLGGQPSELSGTTPNNPPTSHEASFPVLESPRSPAADPEGDISEAARGITRGRDPEDIVTRLCRAVVPTVADAVLVYLRDPIPTGDEEHVGPLVLRLQQVHPLHAGGGATLCEVRPGGALFDVLNGALPVTTDSPVGGAALPELLGEGHGTPGGGHTVLVPLHGRRRIIGTAVLLRHAAERAFQDADLSVAAEFATRSALAIDKSHNLQAAVQGLHLARSLADTLQVVADGVVTGLGYELACVNLVRPDGDLVVASLAGNSAADALLTGRVGSRESWERRLSMGQHWGDLVFIPHTEGWVLDDDDVPQWHTDGPAPRFEDEWHPSDRLFAPMYARSASGASHGELVGVISVDHPLTRRRPRPDERRDLEEYAFQAAIAISNARLRTNMQRALVRLDREQQTLRASEESFRQAFEYAPIGMAIAEMGGDQNGRILRTNDALCRMLGRPASAMRRYAFSDLVHPEDIGILLRTSAEGGRAELRLGRRDGTFLWVSMRNSVVADEADGPRFLLTHVEDIEERKQREFDLAHRASHDALTGLPNSAELHARIDARLCALREHGSDATEGVDDPYLGHAYPATTSHTHTHVRAPVGDDNAHGLAVLFFALRDFKAINTRFGHDAGDGVLVEVARRLGEAVRDGDTVARYGGDEFVVLADGLDPADAHTAAVWMQERIHLPIPLGDQTVRMHSGVGIAWAQCGTAPGDILRAARGFSS</sequence>
<feature type="coiled-coil region" evidence="1">
    <location>
        <begin position="466"/>
        <end position="493"/>
    </location>
</feature>
<dbReference type="InterPro" id="IPR043128">
    <property type="entry name" value="Rev_trsase/Diguanyl_cyclase"/>
</dbReference>
<dbReference type="NCBIfam" id="TIGR00254">
    <property type="entry name" value="GGDEF"/>
    <property type="match status" value="1"/>
</dbReference>
<dbReference type="InterPro" id="IPR035965">
    <property type="entry name" value="PAS-like_dom_sf"/>
</dbReference>
<evidence type="ECO:0000313" key="6">
    <source>
        <dbReference type="EMBL" id="PNG21778.1"/>
    </source>
</evidence>
<keyword evidence="7" id="KW-1185">Reference proteome</keyword>
<dbReference type="InterPro" id="IPR052155">
    <property type="entry name" value="Biofilm_reg_signaling"/>
</dbReference>
<dbReference type="EMBL" id="POUC01000074">
    <property type="protein sequence ID" value="PNG21778.1"/>
    <property type="molecule type" value="Genomic_DNA"/>
</dbReference>
<dbReference type="SUPFAM" id="SSF55781">
    <property type="entry name" value="GAF domain-like"/>
    <property type="match status" value="2"/>
</dbReference>
<dbReference type="Gene3D" id="3.30.450.40">
    <property type="match status" value="2"/>
</dbReference>
<dbReference type="Proteomes" id="UP000235943">
    <property type="component" value="Unassembled WGS sequence"/>
</dbReference>
<feature type="compositionally biased region" description="Low complexity" evidence="2">
    <location>
        <begin position="63"/>
        <end position="75"/>
    </location>
</feature>
<reference evidence="6 7" key="1">
    <citation type="submission" date="2018-01" db="EMBL/GenBank/DDBJ databases">
        <title>Draft genome sequence of Streptomyces sp. 13K301.</title>
        <authorList>
            <person name="Sahin N."/>
            <person name="Saygin H."/>
            <person name="Ay H."/>
        </authorList>
    </citation>
    <scope>NUCLEOTIDE SEQUENCE [LARGE SCALE GENOMIC DNA]</scope>
    <source>
        <strain evidence="6 7">13K301</strain>
    </source>
</reference>